<sequence length="174" mass="18808">MGSISCDDTLLPARPGGGVTAVKIAVLAESDHALRGLLEPLSDRPIMTVRVERHLDTPFDEPVPVRFARLDLDQNLLLYLFGVTRSAPRAVVDELLSGAVGVVFAGASRPEGIDLRGLPAVQAPTHGRVCSLGAVDRGVGVGRAKYPFTSLVQQAISRRRNPYPCTPYFPRRLR</sequence>
<gene>
    <name evidence="1" type="ORF">Aru02nite_16170</name>
</gene>
<dbReference type="Proteomes" id="UP000612808">
    <property type="component" value="Unassembled WGS sequence"/>
</dbReference>
<dbReference type="EMBL" id="BOMB01000009">
    <property type="protein sequence ID" value="GID10728.1"/>
    <property type="molecule type" value="Genomic_DNA"/>
</dbReference>
<keyword evidence="2" id="KW-1185">Reference proteome</keyword>
<dbReference type="AlphaFoldDB" id="A0A8J3J9J0"/>
<name>A0A8J3J9J0_9ACTN</name>
<organism evidence="1 2">
    <name type="scientific">Actinocatenispora rupis</name>
    <dbReference type="NCBI Taxonomy" id="519421"/>
    <lineage>
        <taxon>Bacteria</taxon>
        <taxon>Bacillati</taxon>
        <taxon>Actinomycetota</taxon>
        <taxon>Actinomycetes</taxon>
        <taxon>Micromonosporales</taxon>
        <taxon>Micromonosporaceae</taxon>
        <taxon>Actinocatenispora</taxon>
    </lineage>
</organism>
<comment type="caution">
    <text evidence="1">The sequence shown here is derived from an EMBL/GenBank/DDBJ whole genome shotgun (WGS) entry which is preliminary data.</text>
</comment>
<evidence type="ECO:0000313" key="2">
    <source>
        <dbReference type="Proteomes" id="UP000612808"/>
    </source>
</evidence>
<protein>
    <submittedName>
        <fullName evidence="1">Uncharacterized protein</fullName>
    </submittedName>
</protein>
<accession>A0A8J3J9J0</accession>
<evidence type="ECO:0000313" key="1">
    <source>
        <dbReference type="EMBL" id="GID10728.1"/>
    </source>
</evidence>
<proteinExistence type="predicted"/>
<reference evidence="1" key="1">
    <citation type="submission" date="2021-01" db="EMBL/GenBank/DDBJ databases">
        <title>Whole genome shotgun sequence of Actinocatenispora rupis NBRC 107355.</title>
        <authorList>
            <person name="Komaki H."/>
            <person name="Tamura T."/>
        </authorList>
    </citation>
    <scope>NUCLEOTIDE SEQUENCE</scope>
    <source>
        <strain evidence="1">NBRC 107355</strain>
    </source>
</reference>